<feature type="domain" description="GINS subunit" evidence="1">
    <location>
        <begin position="5"/>
        <end position="105"/>
    </location>
</feature>
<protein>
    <submittedName>
        <fullName evidence="3">Uncharacterized protein</fullName>
    </submittedName>
</protein>
<proteinExistence type="predicted"/>
<gene>
    <name evidence="3" type="ORF">MSIBF_A1410024</name>
</gene>
<dbReference type="EMBL" id="CCXY01000048">
    <property type="protein sequence ID" value="CEG11388.1"/>
    <property type="molecule type" value="Genomic_DNA"/>
</dbReference>
<name>A0A098E671_9ZZZZ</name>
<evidence type="ECO:0000259" key="1">
    <source>
        <dbReference type="Pfam" id="PF05916"/>
    </source>
</evidence>
<evidence type="ECO:0000259" key="2">
    <source>
        <dbReference type="Pfam" id="PF22090"/>
    </source>
</evidence>
<sequence length="178" mass="20722">MKMITYADIEEIYSQEKNRKNAGILQKIDENFYPNFAKMYNSSEEYKEYLGKLGEDIYTERMQKILIHALRASIGNIKEPLNITKEEKEIYNKILELIKTYKNDLLFGKEKNDAKNDNEQKKKQLRMNVRFLNSCPGIVGDDLQKYGPFKDKDVAEITESLAKILVKAGFVEYEAETG</sequence>
<dbReference type="Pfam" id="PF05916">
    <property type="entry name" value="Sld5"/>
    <property type="match status" value="1"/>
</dbReference>
<dbReference type="InterPro" id="IPR054314">
    <property type="entry name" value="Gins51_C"/>
</dbReference>
<dbReference type="InterPro" id="IPR021151">
    <property type="entry name" value="GINS_A"/>
</dbReference>
<dbReference type="AlphaFoldDB" id="A0A098E671"/>
<dbReference type="Pfam" id="PF22090">
    <property type="entry name" value="Gins51_C"/>
    <property type="match status" value="1"/>
</dbReference>
<reference evidence="3" key="1">
    <citation type="submission" date="2014-09" db="EMBL/GenBank/DDBJ databases">
        <authorList>
            <person name="Probst J Alexander"/>
        </authorList>
    </citation>
    <scope>NUCLEOTIDE SEQUENCE</scope>
</reference>
<evidence type="ECO:0000313" key="3">
    <source>
        <dbReference type="EMBL" id="CEG11388.1"/>
    </source>
</evidence>
<organism evidence="3">
    <name type="scientific">groundwater metagenome</name>
    <dbReference type="NCBI Taxonomy" id="717931"/>
    <lineage>
        <taxon>unclassified sequences</taxon>
        <taxon>metagenomes</taxon>
        <taxon>ecological metagenomes</taxon>
    </lineage>
</organism>
<accession>A0A098E671</accession>
<feature type="domain" description="Gins51 C-terminal" evidence="2">
    <location>
        <begin position="129"/>
        <end position="167"/>
    </location>
</feature>
<dbReference type="Gene3D" id="3.40.5.50">
    <property type="match status" value="1"/>
</dbReference>